<dbReference type="InterPro" id="IPR014030">
    <property type="entry name" value="Ketoacyl_synth_N"/>
</dbReference>
<feature type="region of interest" description="N-terminal hotdog fold" evidence="8">
    <location>
        <begin position="4884"/>
        <end position="5012"/>
    </location>
</feature>
<dbReference type="Gene3D" id="3.10.129.110">
    <property type="entry name" value="Polyketide synthase dehydratase"/>
    <property type="match status" value="1"/>
</dbReference>
<dbReference type="InterPro" id="IPR014043">
    <property type="entry name" value="Acyl_transferase_dom"/>
</dbReference>
<dbReference type="InterPro" id="IPR006162">
    <property type="entry name" value="Ppantetheine_attach_site"/>
</dbReference>
<dbReference type="InterPro" id="IPR041618">
    <property type="entry name" value="PKS_DE"/>
</dbReference>
<feature type="domain" description="Carrier" evidence="10">
    <location>
        <begin position="2382"/>
        <end position="2457"/>
    </location>
</feature>
<evidence type="ECO:0000256" key="6">
    <source>
        <dbReference type="ARBA" id="ARBA00023268"/>
    </source>
</evidence>
<dbReference type="InterPro" id="IPR002364">
    <property type="entry name" value="Quin_OxRdtase/zeta-crystal_CS"/>
</dbReference>
<accession>Q0ILD4</accession>
<dbReference type="SMART" id="SM00822">
    <property type="entry name" value="PKS_KR"/>
    <property type="match status" value="3"/>
</dbReference>
<dbReference type="PROSITE" id="PS01162">
    <property type="entry name" value="QOR_ZETA_CRYSTAL"/>
    <property type="match status" value="1"/>
</dbReference>
<dbReference type="PROSITE" id="PS00012">
    <property type="entry name" value="PHOSPHOPANTETHEINE"/>
    <property type="match status" value="3"/>
</dbReference>
<evidence type="ECO:0000256" key="5">
    <source>
        <dbReference type="ARBA" id="ARBA00023194"/>
    </source>
</evidence>
<dbReference type="SMART" id="SM00823">
    <property type="entry name" value="PKS_PP"/>
    <property type="match status" value="4"/>
</dbReference>
<feature type="domain" description="Ketosynthase family 3 (KS3)" evidence="11">
    <location>
        <begin position="1006"/>
        <end position="1420"/>
    </location>
</feature>
<feature type="region of interest" description="Disordered" evidence="9">
    <location>
        <begin position="5953"/>
        <end position="5973"/>
    </location>
</feature>
<dbReference type="SUPFAM" id="SSF55048">
    <property type="entry name" value="Probable ACP-binding domain of malonyl-CoA ACP transacylase"/>
    <property type="match status" value="4"/>
</dbReference>
<dbReference type="SMART" id="SM01294">
    <property type="entry name" value="PKS_PP_betabranch"/>
    <property type="match status" value="3"/>
</dbReference>
<dbReference type="Gene3D" id="3.90.180.10">
    <property type="entry name" value="Medium-chain alcohol dehydrogenases, catalytic domain"/>
    <property type="match status" value="1"/>
</dbReference>
<dbReference type="InterPro" id="IPR016036">
    <property type="entry name" value="Malonyl_transacylase_ACP-bd"/>
</dbReference>
<dbReference type="InterPro" id="IPR036736">
    <property type="entry name" value="ACP-like_sf"/>
</dbReference>
<dbReference type="InterPro" id="IPR049552">
    <property type="entry name" value="PKS_DH_N"/>
</dbReference>
<dbReference type="GO" id="GO:0006633">
    <property type="term" value="P:fatty acid biosynthetic process"/>
    <property type="evidence" value="ECO:0007669"/>
    <property type="project" value="InterPro"/>
</dbReference>
<evidence type="ECO:0000259" key="11">
    <source>
        <dbReference type="PROSITE" id="PS52004"/>
    </source>
</evidence>
<keyword evidence="4" id="KW-0808">Transferase</keyword>
<dbReference type="GO" id="GO:0008270">
    <property type="term" value="F:zinc ion binding"/>
    <property type="evidence" value="ECO:0007669"/>
    <property type="project" value="InterPro"/>
</dbReference>
<dbReference type="SUPFAM" id="SSF52151">
    <property type="entry name" value="FabD/lysophospholipase-like"/>
    <property type="match status" value="4"/>
</dbReference>
<dbReference type="Gene3D" id="3.30.70.3290">
    <property type="match status" value="4"/>
</dbReference>
<name>Q0ILD4_9ACTN</name>
<dbReference type="SMART" id="SM00827">
    <property type="entry name" value="PKS_AT"/>
    <property type="match status" value="4"/>
</dbReference>
<dbReference type="Gene3D" id="3.40.366.10">
    <property type="entry name" value="Malonyl-Coenzyme A Acyl Carrier Protein, domain 2"/>
    <property type="match status" value="4"/>
</dbReference>
<dbReference type="SUPFAM" id="SSF51735">
    <property type="entry name" value="NAD(P)-binding Rossmann-fold domains"/>
    <property type="match status" value="7"/>
</dbReference>
<evidence type="ECO:0000313" key="13">
    <source>
        <dbReference type="EMBL" id="AAS46341.1"/>
    </source>
</evidence>
<dbReference type="Pfam" id="PF18369">
    <property type="entry name" value="PKS_DE"/>
    <property type="match status" value="1"/>
</dbReference>
<dbReference type="Pfam" id="PF08240">
    <property type="entry name" value="ADH_N"/>
    <property type="match status" value="1"/>
</dbReference>
<evidence type="ECO:0000259" key="10">
    <source>
        <dbReference type="PROSITE" id="PS50075"/>
    </source>
</evidence>
<evidence type="ECO:0000256" key="8">
    <source>
        <dbReference type="PROSITE-ProRule" id="PRU01363"/>
    </source>
</evidence>
<feature type="domain" description="Carrier" evidence="10">
    <location>
        <begin position="914"/>
        <end position="989"/>
    </location>
</feature>
<dbReference type="SUPFAM" id="SSF50129">
    <property type="entry name" value="GroES-like"/>
    <property type="match status" value="1"/>
</dbReference>
<dbReference type="SUPFAM" id="SSF53901">
    <property type="entry name" value="Thiolase-like"/>
    <property type="match status" value="4"/>
</dbReference>
<dbReference type="GO" id="GO:0004315">
    <property type="term" value="F:3-oxoacyl-[acyl-carrier-protein] synthase activity"/>
    <property type="evidence" value="ECO:0007669"/>
    <property type="project" value="InterPro"/>
</dbReference>
<feature type="domain" description="Carrier" evidence="10">
    <location>
        <begin position="3906"/>
        <end position="3981"/>
    </location>
</feature>
<dbReference type="InterPro" id="IPR011032">
    <property type="entry name" value="GroES-like_sf"/>
</dbReference>
<feature type="domain" description="Ketosynthase family 3 (KS3)" evidence="11">
    <location>
        <begin position="2478"/>
        <end position="2902"/>
    </location>
</feature>
<dbReference type="Gene3D" id="3.40.50.11460">
    <property type="match status" value="1"/>
</dbReference>
<protein>
    <submittedName>
        <fullName evidence="13">NlmA1</fullName>
    </submittedName>
</protein>
<dbReference type="InterPro" id="IPR018201">
    <property type="entry name" value="Ketoacyl_synth_AS"/>
</dbReference>
<keyword evidence="6" id="KW-0511">Multifunctional enzyme</keyword>
<dbReference type="InterPro" id="IPR020841">
    <property type="entry name" value="PKS_Beta-ketoAc_synthase_dom"/>
</dbReference>
<dbReference type="PANTHER" id="PTHR43775:SF51">
    <property type="entry name" value="INACTIVE PHENOLPHTHIOCEROL SYNTHESIS POLYKETIDE SYNTHASE TYPE I PKS1-RELATED"/>
    <property type="match status" value="1"/>
</dbReference>
<dbReference type="Pfam" id="PF00550">
    <property type="entry name" value="PP-binding"/>
    <property type="match status" value="4"/>
</dbReference>
<dbReference type="Gene3D" id="1.10.1200.10">
    <property type="entry name" value="ACP-like"/>
    <property type="match status" value="4"/>
</dbReference>
<dbReference type="FunFam" id="3.90.180.10:FF:000032">
    <property type="entry name" value="Probable polyketide synthase pks1"/>
    <property type="match status" value="1"/>
</dbReference>
<evidence type="ECO:0000259" key="12">
    <source>
        <dbReference type="PROSITE" id="PS52019"/>
    </source>
</evidence>
<dbReference type="CDD" id="cd08952">
    <property type="entry name" value="KR_1_SDR_x"/>
    <property type="match status" value="2"/>
</dbReference>
<dbReference type="InterPro" id="IPR042104">
    <property type="entry name" value="PKS_dehydratase_sf"/>
</dbReference>
<evidence type="ECO:0000256" key="1">
    <source>
        <dbReference type="ARBA" id="ARBA00004792"/>
    </source>
</evidence>
<dbReference type="GO" id="GO:0004312">
    <property type="term" value="F:fatty acid synthase activity"/>
    <property type="evidence" value="ECO:0007669"/>
    <property type="project" value="TreeGrafter"/>
</dbReference>
<dbReference type="InterPro" id="IPR020843">
    <property type="entry name" value="ER"/>
</dbReference>
<dbReference type="InterPro" id="IPR032821">
    <property type="entry name" value="PKS_assoc"/>
</dbReference>
<dbReference type="InterPro" id="IPR016035">
    <property type="entry name" value="Acyl_Trfase/lysoPLipase"/>
</dbReference>
<dbReference type="PROSITE" id="PS52019">
    <property type="entry name" value="PKS_MFAS_DH"/>
    <property type="match status" value="1"/>
</dbReference>
<dbReference type="InterPro" id="IPR001227">
    <property type="entry name" value="Ac_transferase_dom_sf"/>
</dbReference>
<sequence length="6148" mass="639227">MAGGSESEAAEFTARSAQPIAVVGMACRLPGAAGPAEFRAILRSGTEAVGAAAPDRPYAPPRGGFLDSVDRFDAGFFGVSPREAAVMDPQQRLMLELCWEALEDSGIVPARLDGSDAGVFVGAITDDYAVLSRAAGVDAATPETSTGLNRGMIANRVSYRLGLRGPSFTVDSGQSSSLVAVHLATESLRRGECSLALAGGVNLILAEDSTAAVERFGALSPDGRCYTFDARANGYVRGEGGGVVVLKRLTDAVADGDDILCVLAGSAVNNDGGGEGLTVPDRQGQEAVLTAAYEQAGISPNAVGYVELHGTGTPAGDPVEAAAVGAVLGAGRSAEQPLLVGSVKTNIGHLEGAAGIAGLLKAVLTVRHREIHASLNFTTPSTRIPMTELGLSVNTALRPWLSEAGPLIVGVSSFGMGGTNCHVVLTEWHGVAPVTAPGIRPNGTAVPLLITGRDEQALRDQAHHLGRHLDEHGPLRLKDVAHTLAAGRTAFEHRAVLLVREPQDMTDGLARLADGTPGPDLVRATATCSSLAFLFTGQGSQRPGMTAELYQSSSEYAAALDEVCAHLDPQLRVPLREVLFAAEGTAEAVLLDRTEFTQPALFAVEVALFRFAEHCGLVPRLLLGHSVGELAAAHVAGVLSLADACSLVAARGRLMQAQPATGAMAAIQATEKELAPFLDESVAAAALNGPASTVLAGDEEAVLAIAAHWAAKGRRTKRLRVSHAFHSPHMDGMLEEFHRVAGQLTFEAPRVPIVSNETGALLTEAEACSPEYWVRQARVTVRFLDGVRLLEEQGVTTLLELGPDGTLSSLARDCLRGVDAVSVPLLRGRTEPEEVVAALATLQVRGVPMHWERLATEEGARRVPLPTYPFQRRRHWLPDLVAQDSVPAPGRAAGQRSRPVNEPAPSAHAPRGDRTMRETVRAAVALVLGHDSPDDIPAHTTFRELGLSSLMLAEVGERLTEATGRRVPTTLLFDHPTPDALVRELTSGGAERPAALTTAPSAAHADDPVVVVGMACRLPGGIRSPEEFWQFMAADGDAISPLPTDRGWAVSGDFPAEGGFLADVAGFDAAFFGISPREALAMDPQQRLLLETSWEALERAGVDALSLRGSRTGVFVGASPSEYGPRLHEPSQADGHVLTGTAPSVLSGRVAYVLGLEGPALTVDTACSSSLVALHLAAQALRGGECDLALAGGVAVMATAGMFAEFARQGGLARDGRCKAFADGADGTGWGEGVGVLVLSRLSEARRCGYTVLAVVSGSAVNSDGASNGLTAPNGPSQQRVIRQALASAGLSPGDVDVVEAHGTGTALGDPIEAQALLATYGQERGAGRPLYVGSVKSNIGHVQAAAGVAGVIKSVLALRYGVLPRTLHVDVPSREVDWSAGAVELLTEAVEWLAGGRPRRVGVSAFGISGTNAHVILEEAPEGVEESAAGEVAGVVPWVVSARSEEGLRAQAARLVEHVVGGSGLGPVDVGWSLARSRAVLEHRAVVLGGDGEELVAGLRALCDGVLGPGVVRGVAGDGGTALLFTGQGAQRVGMGRELYEAFPVFAAAFDAVCAGFEGMLPGSLRGVVFGDGGGVVDRTEWAQPALFALEVALFELVVSWGVRADVLVGHSVGELVAAHVAGVWSLADACRVVAARGRLMQALPVGGAMVAVRVGEGELPVLPEGVSVAAVNGPRSLVLSGDEGPVLELAARLAGEGRDTRRLRVSHAFHSARMEPMLAEFAQVLAAVEFRAPRIPVISNVTGEVAGEELTTPEYWVRQVREAVRFADGVNTAHGSGVRRYLELGPDGVLTSLAHDILAEQGIDRDVAVVPALRHDQPESRTLLTALGQLHTTGMDVGWAAFLAPYGARTVELPTYAFEHHRYWLDPVAPASAPADPLRYRAEWASVPDCATPSLSGVQAVVVPAGGGHLDVLPDVTAALREHGARTVLVEVDPERADRAEIADALRAALGEEGGGVVSLLALDRGPFAGVAATAVLLQALTGLDGGGRLWSLTRGAVSVSRSDALTDPGQAQVWGMGRVAALEHPERWGGLVDLPTELDDRARARLCAVLSGSTGEDQVAVRAAGLYARRLHRVAPRVPTTEDAGAASGQGVGDRRAYTYGTVLVTGGTGALGAHIANWLARSGTRHVLLTSRRGPDAEGAADLTARLRELGTEVTVAACDVADRQRLADLIAALSADRPLTGVVHAAGVLDDGVLDSLTPDRFDAVARPKVIGARHLHELTRDLDLSLFVMFSSVVGTVGLAGQGNYAAANAYLDALAVHRAQHGLPATAVAWGSWSGAGMAGDTRAARDRLARAGLAPLDPAAALAVLDRVIADGETAVTVADVDWERFAAGFAPGRPHPLLAGIPELWHARPQETGQVTDGPADRLAGLAGDELRQALDDMVTVEVAAVLGFRAKDRVPTDRTFKSLGFDSLIGVEFRNRLAAALGRRLPPSLIYDHPTPGRLVEHLAAGVDGGDQPSTVGGRPVAPTRTHDDPVVIVSAACRFPGGVRTPEDLWQLVLDGGDAIGPFPVDRGWDLDRLYDPDPGASGTSYVREGGFLTGVADFDAVFFGISPREALAMDPQQRLLLETSWEALERAGIVPGSLAGSRTGVFVGSNGQDYANLLHSSDVEGHVLTGTASSVLSGRIAYTLGLEGPALTVDTACSSSLVALHLAVQALSSGECDLALAGGVTVMSGSDIFVEFSRQRGLSADGRCKAFGPDADGTGWAEGVGTVVLERLSDARRLGHEVLGVVRGTAVNQDGASNGLSAPSGRAQQRVIRQALADAGCAPSDVDAVEAHGTGTRLGDPIEAQALLTTYGQDRPADRPLYLGSIKSNIGHAQAAAGLAGVLKMLFALRHGQLPKTLHAPRPTPEVDWSEGAVALLTEDRPWPAVDRPRRAGVSAFGVSGTNAHVILEQAPPSAASDPAPTVRPPAVDSSVQPWVLTARSGEALGALADRLREAAPGAVPADVARSLVTTRTIWAERAVLLADGRDEYASGLAALATGEGDARVVRGTADTRGRVVFVFPGQGAQWAGMAARLWESSPEFARWMDRCDKALGDLTDWSLAEVIHQADGAPGLDRVDVLQPASWAVSVSLAALWRSCGVEPAAVVGHSQGEIAAACVAGALSLEDGAMLVTLRSRLIREELSGHGGMMSVALSPAGTADRIACWEGRICVAAHNSRRSTVVAGEPAALAELLAACEADGIRARRIPVDYASHSPQVERIERKLTELAAGIVSRSSEIPFHSTVTGTRLHTTGLDAGYWYRNLRKPVLFGPVTEELLTQGHDVFLEMSPHPVLVPAVQEASDAVTATAAAVGSLRRGDGGPERFLLSLAEAFVRGAHVDWAAVLGGTGTRLVELPTYPFQRTRFWPEPVTPATATGGQDDAPLWQAVERGDVAAVAAELAVPDGRSLRDLVPALSGWRRRRRDSATLDIWRYRVTWTQVNLPVSAAVTGDWLLVTDDPDTAVPRWVSAALGEGLATVVRPADVPAWSRTPQGTGWTGVVSLLGLTDHSHPCHPALSTGVAATVTLLTALREAGIEAPLWCLTSGAVGTGGLDQVTAPNQAQLWGLGRVAGLETPATWGGLVDLPAEPDERTAALLRAALTADGIEQEYALRPSGPYVRRLVRAPLAGVAAPRSWRPRPDGTVVVTGGTGALGARVARWLARAGAGHLLLTSRRGPAADGAVELSEELRALGAEVTITACDVADRAQLADVLAAVPTAFPVSAVIHTAGVSGNAPLAGTTLAELAEVVAAKAAGARNLDELLAGQDLDAFVLFSSGAAVWGSAGQGGYAAANAYADALAADRRRRGLVATSVAWGSWAGGGMVDDDLARELARGGVRSMDPDRAIAALQQALDHDETALTVSDMDWARFAETFTAARPRPLIDGIPEAAPASAEPAGDIPGLAARLAQLPDGERDRELLDLVRNAAALALGHTGTEPITPSKPFKELGFDSLTAVDLRNRLTAATGLRLPATLVFDYPTPRAAADALRAVLFAADMPVDTAAPARSASARPADDDPVVVVAMACRYPGGATTPEKFWDLIAAGEDGIGGFPTDRGWEIGPGAAFSRTGGFLADVAGFDAAFFGISPREALAMDPQQRLLLETSWEALERAGVDALSLRGSRTGVFVGASPSEYGTLVASLEGGQDYALTGAVGSVLSGRVAYVLGLEGPALTVDTACSSSLVALHLAAQALRGGECDLALAGGVAVMATPNAFDAFARQGGLARDGRCKAFADGADGTGWGEGVGVLVLSRLSEARRCGYTVLAVVSGSAVNSDGASNGLTAPNGPSQQRVIRQALASAGLSPGDVDVVEAHGTGTALGDPIEAQALLATYGQERGAGRPLYVGSVKSNIGHVQAAAGVAGVIKSVLALRYGVLPRTLHVDVPSREVDWSAGAVELLTEAVEWPAGGRPRRVGVSAFGISGTNAHVILEEAPEGVEESAAGEVAGVVPWVVSARSEEGLRAQAARLVEHVVGGSGLGPVDVGWSLARSRAVLEHRAVVLGGDGEELVAGLRALCDGVLGPGVVRGVAGDGGTALLFTGQGAQRVGMGRELYEAFPVFAAAFDAVCAGFEGMLPGSLRGVVFGDGGGVVDRTEWAQPALFALEVALFELVVSWGVRADVLVGHSVGELVAAHVAGVWSLADACRVVAARGRLMQALPVGGAMVAVRVGEGELPVLPEGVSVAAVNGPRSLVLSGDEGPVLELAARLAGEGRDTRRLRVSHAFHSARMEPMLAEFAQVLAAVEFRAPRIPVISNVTGEVAGEELTTPEYWVRQVREAVRFADGVNTALGRGVDKFLELGPSGPLTAMAEEVIEHTGTRAVCVPVLRAGRPEDATLLHALAAVFVTGATVGWTAPLAGTGARAVDLPTYAFQHKRYWPQPATVGRDLAAAGLAEAGHPLLTAWLPSPEGEDVLCTGRISLATHPWLADHAVLGTVLVPGTAFVDLACWAGHRVGCGALRELTLATPLALAQDMAVRLRLVLGAPDDTGCRPVALYSQQEGADEGTDGTGWTRHAEGLLAPGGDASVQPPTDFETWPVTGCEPIPLDGFYEELADAGFSYGPVFRGLRAAWRRGGQVFAEVSLPADETGGFGVHPALLDAALHALGPVSRDTDEPGSARLPFSWGEVRVHAAGADRLRVCLVRAEDGTVTLHGADAAGRPVVTVGSLVLRPISPERLHGGAAAFDDALFTTRWMPLSVADGIAYPTADCVLLGDPLERAWRHHPDLDSFAEALAAGKEKPGTVLARCPRDIAAGVDPAEAARRCAEWALDLLKRWLDDDRLTDCHLVIGTRHAVTTGAEDQTAGRTDDPAVLAQSTLLGLVRSAQTENPGRVTLADFDGTAPDPAHLILAVRQAEPEVAVRAGRLYARRLTRPDTGRALAVPPGAGSWRLESTGRGTLDNLALVPCAQAEEPLGEGMVRIAVRAAGVNFRDVLIVLDMYPGRADLGTECAGVVVETGHGVTGLVPGDRVMGMVAGAFAPTAVVDQRFLVRIPDGWSYETAAAIPVAFLTAYYGLVDLAGLSAGESVLVHAAAGGVGMAAVQLARHLGAEMYGTASEPKWDTLLDSGLDRAHIASSRTTVFADSVMEATGGAGVDVVLNSLAGEFVDASLRALPRGGRFVEMGKTDLRDPERVAAEHPGVRYRPFDLGEAGADRIAEVLAHLAELFASGELTPLPVTVWDIRDAPAAFRALSQAALTGKGVLTVPAPSFEAGETVLITGGTGTLGTLLARHLVTEHGLRHVILAGRRGTETAEVRHLRGDVAELGARIEVVACDAGDERALRQVLDALTAEHRLAGVVHAAGVTDDGVVSALDRGRLSAVLHPKVRGAWNLHRLTAGSELRMFVLFSSASATLGAAGQGNYAAANAFLDALAEHRHALGLPATSLAWGLWEQASGMTGRLLDRDRQRMSRSGIVPLSSAHGLALFDAARLAGLPTLTPARLDLAALRVRYAHEQVPAVLRELVRVRPSAAEDPTTAPDTTTAPGPSGAMTLADRLAGLSAPERQRHVLDLVRRHTAAVLGHGSADDVDPDQAFKALGFDSLTAVELRNHLRTATSLAVPATLVFDHPTPAALAAHLLELAAPPERDPALRVMGGLDRLEADVEALASGGAGHQEEVATRLRRVLRRLESGPGAAHSGTEETSLDTASATEVLAFIDSEFGDLA</sequence>
<dbReference type="InterPro" id="IPR014031">
    <property type="entry name" value="Ketoacyl_synth_C"/>
</dbReference>
<dbReference type="InterPro" id="IPR036291">
    <property type="entry name" value="NAD(P)-bd_dom_sf"/>
</dbReference>
<feature type="domain" description="PKS/mFAS DH" evidence="12">
    <location>
        <begin position="4884"/>
        <end position="5164"/>
    </location>
</feature>
<dbReference type="Gene3D" id="3.40.50.720">
    <property type="entry name" value="NAD(P)-binding Rossmann-like Domain"/>
    <property type="match status" value="3"/>
</dbReference>
<dbReference type="Pfam" id="PF16197">
    <property type="entry name" value="KAsynt_C_assoc"/>
    <property type="match status" value="4"/>
</dbReference>
<comment type="pathway">
    <text evidence="1">Antibiotic biosynthesis.</text>
</comment>
<dbReference type="GO" id="GO:0031177">
    <property type="term" value="F:phosphopantetheine binding"/>
    <property type="evidence" value="ECO:0007669"/>
    <property type="project" value="InterPro"/>
</dbReference>
<dbReference type="SMART" id="SM00829">
    <property type="entry name" value="PKS_ER"/>
    <property type="match status" value="1"/>
</dbReference>
<dbReference type="InterPro" id="IPR050091">
    <property type="entry name" value="PKS_NRPS_Biosynth_Enz"/>
</dbReference>
<keyword evidence="3" id="KW-0597">Phosphoprotein</keyword>
<feature type="region of interest" description="C-terminal hotdog fold" evidence="8">
    <location>
        <begin position="5027"/>
        <end position="5164"/>
    </location>
</feature>
<dbReference type="InterPro" id="IPR049900">
    <property type="entry name" value="PKS_mFAS_DH"/>
</dbReference>
<dbReference type="Gene3D" id="3.40.47.10">
    <property type="match status" value="4"/>
</dbReference>
<evidence type="ECO:0000256" key="3">
    <source>
        <dbReference type="ARBA" id="ARBA00022553"/>
    </source>
</evidence>
<dbReference type="CDD" id="cd00833">
    <property type="entry name" value="PKS"/>
    <property type="match status" value="4"/>
</dbReference>
<dbReference type="SMART" id="SM00826">
    <property type="entry name" value="PKS_DH"/>
    <property type="match status" value="1"/>
</dbReference>
<dbReference type="CDD" id="cd08956">
    <property type="entry name" value="KR_3_FAS_SDR_x"/>
    <property type="match status" value="1"/>
</dbReference>
<feature type="active site" description="Proton acceptor; for dehydratase activity" evidence="8">
    <location>
        <position position="4916"/>
    </location>
</feature>
<keyword evidence="7" id="KW-0012">Acyltransferase</keyword>
<dbReference type="PROSITE" id="PS50075">
    <property type="entry name" value="CARRIER"/>
    <property type="match status" value="4"/>
</dbReference>
<dbReference type="InterPro" id="IPR049551">
    <property type="entry name" value="PKS_DH_C"/>
</dbReference>
<dbReference type="Pfam" id="PF21089">
    <property type="entry name" value="PKS_DH_N"/>
    <property type="match status" value="1"/>
</dbReference>
<dbReference type="InterPro" id="IPR057326">
    <property type="entry name" value="KR_dom"/>
</dbReference>
<dbReference type="Pfam" id="PF00698">
    <property type="entry name" value="Acyl_transf_1"/>
    <property type="match status" value="4"/>
</dbReference>
<dbReference type="PROSITE" id="PS00606">
    <property type="entry name" value="KS3_1"/>
    <property type="match status" value="3"/>
</dbReference>
<evidence type="ECO:0000256" key="2">
    <source>
        <dbReference type="ARBA" id="ARBA00022450"/>
    </source>
</evidence>
<dbReference type="SMART" id="SM00825">
    <property type="entry name" value="PKS_KS"/>
    <property type="match status" value="4"/>
</dbReference>
<evidence type="ECO:0000256" key="7">
    <source>
        <dbReference type="ARBA" id="ARBA00023315"/>
    </source>
</evidence>
<dbReference type="Pfam" id="PF00109">
    <property type="entry name" value="ketoacyl-synt"/>
    <property type="match status" value="4"/>
</dbReference>
<feature type="region of interest" description="Disordered" evidence="9">
    <location>
        <begin position="884"/>
        <end position="915"/>
    </location>
</feature>
<organism evidence="13">
    <name type="scientific">Streptomyces nanchangensis</name>
    <dbReference type="NCBI Taxonomy" id="204925"/>
    <lineage>
        <taxon>Bacteria</taxon>
        <taxon>Bacillati</taxon>
        <taxon>Actinomycetota</taxon>
        <taxon>Actinomycetes</taxon>
        <taxon>Kitasatosporales</taxon>
        <taxon>Streptomycetaceae</taxon>
        <taxon>Streptomyces</taxon>
    </lineage>
</organism>
<feature type="domain" description="Ketosynthase family 3 (KS3)" evidence="11">
    <location>
        <begin position="17"/>
        <end position="427"/>
    </location>
</feature>
<dbReference type="Pfam" id="PF14765">
    <property type="entry name" value="PS-DH"/>
    <property type="match status" value="1"/>
</dbReference>
<dbReference type="InterPro" id="IPR009081">
    <property type="entry name" value="PP-bd_ACP"/>
</dbReference>
<dbReference type="InterPro" id="IPR013154">
    <property type="entry name" value="ADH-like_N"/>
</dbReference>
<dbReference type="Pfam" id="PF08659">
    <property type="entry name" value="KR"/>
    <property type="match status" value="3"/>
</dbReference>
<feature type="domain" description="Carrier" evidence="10">
    <location>
        <begin position="5990"/>
        <end position="6065"/>
    </location>
</feature>
<dbReference type="GO" id="GO:0016491">
    <property type="term" value="F:oxidoreductase activity"/>
    <property type="evidence" value="ECO:0007669"/>
    <property type="project" value="InterPro"/>
</dbReference>
<dbReference type="Pfam" id="PF13602">
    <property type="entry name" value="ADH_zinc_N_2"/>
    <property type="match status" value="1"/>
</dbReference>
<feature type="active site" description="Proton donor; for dehydratase activity" evidence="8">
    <location>
        <position position="5085"/>
    </location>
</feature>
<dbReference type="InterPro" id="IPR013968">
    <property type="entry name" value="PKS_KR"/>
</dbReference>
<evidence type="ECO:0000256" key="4">
    <source>
        <dbReference type="ARBA" id="ARBA00022679"/>
    </source>
</evidence>
<dbReference type="CDD" id="cd05195">
    <property type="entry name" value="enoyl_red"/>
    <property type="match status" value="1"/>
</dbReference>
<feature type="domain" description="Ketosynthase family 3 (KS3)" evidence="11">
    <location>
        <begin position="4004"/>
        <end position="4420"/>
    </location>
</feature>
<proteinExistence type="predicted"/>
<keyword evidence="2" id="KW-0596">Phosphopantetheine</keyword>
<evidence type="ECO:0000256" key="9">
    <source>
        <dbReference type="SAM" id="MobiDB-lite"/>
    </source>
</evidence>
<dbReference type="FunFam" id="3.40.47.10:FF:000019">
    <property type="entry name" value="Polyketide synthase type I"/>
    <property type="match status" value="3"/>
</dbReference>
<reference evidence="13" key="1">
    <citation type="submission" date="2003-08" db="EMBL/GenBank/DDBJ databases">
        <title>Targeted mining of structural diversities by the comparative analysis of a gene cluster encoding unknown antibiotic biosynthesis in Streptomyces nanchangensis NS3226.</title>
        <authorList>
            <person name="Sun Y."/>
            <person name="Li J."/>
            <person name="Zhou X."/>
            <person name="Wang M."/>
            <person name="Tu G."/>
            <person name="Dong H."/>
            <person name="Jin W."/>
            <person name="Deng Z."/>
        </authorList>
    </citation>
    <scope>NUCLEOTIDE SEQUENCE</scope>
    <source>
        <strain evidence="13">NS3226</strain>
    </source>
</reference>
<dbReference type="Pfam" id="PF02801">
    <property type="entry name" value="Ketoacyl-synt_C"/>
    <property type="match status" value="4"/>
</dbReference>
<gene>
    <name evidence="13" type="primary">nlmA1</name>
</gene>
<dbReference type="NCBIfam" id="NF045894">
    <property type="entry name" value="PKS_plus_SDR"/>
    <property type="match status" value="1"/>
</dbReference>
<keyword evidence="5" id="KW-0045">Antibiotic biosynthesis</keyword>
<dbReference type="InterPro" id="IPR020807">
    <property type="entry name" value="PKS_DH"/>
</dbReference>
<dbReference type="EMBL" id="AY373435">
    <property type="protein sequence ID" value="AAS46341.1"/>
    <property type="molecule type" value="Genomic_DNA"/>
</dbReference>
<dbReference type="SUPFAM" id="SSF47336">
    <property type="entry name" value="ACP-like"/>
    <property type="match status" value="4"/>
</dbReference>
<dbReference type="FunFam" id="1.10.1200.10:FF:000007">
    <property type="entry name" value="Probable polyketide synthase pks17"/>
    <property type="match status" value="2"/>
</dbReference>
<dbReference type="Gene3D" id="6.10.140.1830">
    <property type="match status" value="1"/>
</dbReference>
<dbReference type="PANTHER" id="PTHR43775">
    <property type="entry name" value="FATTY ACID SYNTHASE"/>
    <property type="match status" value="1"/>
</dbReference>
<dbReference type="InterPro" id="IPR020806">
    <property type="entry name" value="PKS_PP-bd"/>
</dbReference>
<dbReference type="InterPro" id="IPR016039">
    <property type="entry name" value="Thiolase-like"/>
</dbReference>
<dbReference type="FunFam" id="3.40.366.10:FF:000002">
    <property type="entry name" value="Probable polyketide synthase 2"/>
    <property type="match status" value="1"/>
</dbReference>
<dbReference type="GO" id="GO:0033068">
    <property type="term" value="P:macrolide biosynthetic process"/>
    <property type="evidence" value="ECO:0007669"/>
    <property type="project" value="UniProtKB-ARBA"/>
</dbReference>
<dbReference type="FunFam" id="3.40.50.720:FF:000209">
    <property type="entry name" value="Polyketide synthase Pks12"/>
    <property type="match status" value="1"/>
</dbReference>
<dbReference type="PROSITE" id="PS52004">
    <property type="entry name" value="KS3_2"/>
    <property type="match status" value="4"/>
</dbReference>